<dbReference type="InterPro" id="IPR000719">
    <property type="entry name" value="Prot_kinase_dom"/>
</dbReference>
<feature type="domain" description="Protein kinase" evidence="1">
    <location>
        <begin position="158"/>
        <end position="351"/>
    </location>
</feature>
<reference evidence="2" key="2">
    <citation type="submission" date="2020-05" db="EMBL/GenBank/DDBJ databases">
        <authorList>
            <person name="Kim H.-S."/>
            <person name="Proctor R.H."/>
            <person name="Brown D.W."/>
        </authorList>
    </citation>
    <scope>NUCLEOTIDE SEQUENCE</scope>
    <source>
        <strain evidence="2">NRRL 20472</strain>
    </source>
</reference>
<evidence type="ECO:0000259" key="1">
    <source>
        <dbReference type="PROSITE" id="PS50011"/>
    </source>
</evidence>
<dbReference type="Proteomes" id="UP000622797">
    <property type="component" value="Unassembled WGS sequence"/>
</dbReference>
<evidence type="ECO:0000313" key="3">
    <source>
        <dbReference type="Proteomes" id="UP000622797"/>
    </source>
</evidence>
<dbReference type="InterPro" id="IPR011009">
    <property type="entry name" value="Kinase-like_dom_sf"/>
</dbReference>
<dbReference type="GO" id="GO:0004672">
    <property type="term" value="F:protein kinase activity"/>
    <property type="evidence" value="ECO:0007669"/>
    <property type="project" value="InterPro"/>
</dbReference>
<evidence type="ECO:0000313" key="2">
    <source>
        <dbReference type="EMBL" id="KAF4971004.1"/>
    </source>
</evidence>
<gene>
    <name evidence="2" type="ORF">FSARC_2107</name>
</gene>
<protein>
    <recommendedName>
        <fullName evidence="1">Protein kinase domain-containing protein</fullName>
    </recommendedName>
</protein>
<dbReference type="EMBL" id="JABEXW010000105">
    <property type="protein sequence ID" value="KAF4971004.1"/>
    <property type="molecule type" value="Genomic_DNA"/>
</dbReference>
<organism evidence="2 3">
    <name type="scientific">Fusarium sarcochroum</name>
    <dbReference type="NCBI Taxonomy" id="1208366"/>
    <lineage>
        <taxon>Eukaryota</taxon>
        <taxon>Fungi</taxon>
        <taxon>Dikarya</taxon>
        <taxon>Ascomycota</taxon>
        <taxon>Pezizomycotina</taxon>
        <taxon>Sordariomycetes</taxon>
        <taxon>Hypocreomycetidae</taxon>
        <taxon>Hypocreales</taxon>
        <taxon>Nectriaceae</taxon>
        <taxon>Fusarium</taxon>
        <taxon>Fusarium lateritium species complex</taxon>
    </lineage>
</organism>
<proteinExistence type="predicted"/>
<reference evidence="2" key="1">
    <citation type="journal article" date="2020" name="BMC Genomics">
        <title>Correction to: Identification and distribution of gene clusters required for synthesis of sphingolipid metabolism inhibitors in diverse species of the filamentous fungus Fusarium.</title>
        <authorList>
            <person name="Kim H.S."/>
            <person name="Lohmar J.M."/>
            <person name="Busman M."/>
            <person name="Brown D.W."/>
            <person name="Naumann T.A."/>
            <person name="Divon H.H."/>
            <person name="Lysoe E."/>
            <person name="Uhlig S."/>
            <person name="Proctor R.H."/>
        </authorList>
    </citation>
    <scope>NUCLEOTIDE SEQUENCE</scope>
    <source>
        <strain evidence="2">NRRL 20472</strain>
    </source>
</reference>
<dbReference type="OrthoDB" id="4062651at2759"/>
<keyword evidence="3" id="KW-1185">Reference proteome</keyword>
<name>A0A8H4U7L5_9HYPO</name>
<dbReference type="AlphaFoldDB" id="A0A8H4U7L5"/>
<dbReference type="SUPFAM" id="SSF56112">
    <property type="entry name" value="Protein kinase-like (PK-like)"/>
    <property type="match status" value="1"/>
</dbReference>
<dbReference type="GO" id="GO:0005524">
    <property type="term" value="F:ATP binding"/>
    <property type="evidence" value="ECO:0007669"/>
    <property type="project" value="InterPro"/>
</dbReference>
<sequence length="351" mass="38980">MEDEDSLDQFEVLEMNVGDAESVDISVMFNHKHIVLSLFASSSSQPGHDQQETNTEDLLIGLLNKVIVADDDDDYDLIIGQVSDLILDVGTASFREIAPALAEQNVDQDRDLHSHLYKEIFNYRLQTIEGKPHVFPISPDEAVSVPFKASETPDMIELQLIAELPKYTTKDIIVQEVYTSGSTIACKVRVGSKTMTCKADREGLANPKFEKELKDMQTITRTSSRATIRIPRMLAYVTHADTGDIIGLLRNWVPNSSLGGDLWDIAISAVPVETRRTWGTQIGETIWELHNIGVVWGNVNAANVVIDENEDAWLVGFGGGWTNGWVDKDKTSTEQGDNQGLSSIVEYLELE</sequence>
<accession>A0A8H4U7L5</accession>
<comment type="caution">
    <text evidence="2">The sequence shown here is derived from an EMBL/GenBank/DDBJ whole genome shotgun (WGS) entry which is preliminary data.</text>
</comment>
<dbReference type="PROSITE" id="PS50011">
    <property type="entry name" value="PROTEIN_KINASE_DOM"/>
    <property type="match status" value="1"/>
</dbReference>